<evidence type="ECO:0000313" key="2">
    <source>
        <dbReference type="Proteomes" id="UP000626242"/>
    </source>
</evidence>
<organism evidence="1 2">
    <name type="scientific">Kaistella pullorum</name>
    <dbReference type="NCBI Taxonomy" id="2763074"/>
    <lineage>
        <taxon>Bacteria</taxon>
        <taxon>Pseudomonadati</taxon>
        <taxon>Bacteroidota</taxon>
        <taxon>Flavobacteriia</taxon>
        <taxon>Flavobacteriales</taxon>
        <taxon>Weeksellaceae</taxon>
        <taxon>Chryseobacterium group</taxon>
        <taxon>Kaistella</taxon>
    </lineage>
</organism>
<gene>
    <name evidence="1" type="ORF">H9628_10480</name>
</gene>
<comment type="caution">
    <text evidence="1">The sequence shown here is derived from an EMBL/GenBank/DDBJ whole genome shotgun (WGS) entry which is preliminary data.</text>
</comment>
<reference evidence="1 2" key="1">
    <citation type="submission" date="2020-08" db="EMBL/GenBank/DDBJ databases">
        <title>A Genomic Blueprint of the Chicken Gut Microbiome.</title>
        <authorList>
            <person name="Gilroy R."/>
            <person name="Ravi A."/>
            <person name="Getino M."/>
            <person name="Pursley I."/>
            <person name="Horton D.L."/>
            <person name="Alikhan N.-F."/>
            <person name="Baker D."/>
            <person name="Gharbi K."/>
            <person name="Hall N."/>
            <person name="Watson M."/>
            <person name="Adriaenssens E.M."/>
            <person name="Foster-Nyarko E."/>
            <person name="Jarju S."/>
            <person name="Secka A."/>
            <person name="Antonio M."/>
            <person name="Oren A."/>
            <person name="Chaudhuri R."/>
            <person name="La Ragione R.M."/>
            <person name="Hildebrand F."/>
            <person name="Pallen M.J."/>
        </authorList>
    </citation>
    <scope>NUCLEOTIDE SEQUENCE [LARGE SCALE GENOMIC DNA]</scope>
    <source>
        <strain evidence="1 2">Sa1CVA4</strain>
    </source>
</reference>
<dbReference type="InterPro" id="IPR014580">
    <property type="entry name" value="UCP033199"/>
</dbReference>
<keyword evidence="2" id="KW-1185">Reference proteome</keyword>
<dbReference type="Pfam" id="PF09966">
    <property type="entry name" value="DUF2200"/>
    <property type="match status" value="1"/>
</dbReference>
<proteinExistence type="predicted"/>
<dbReference type="EMBL" id="JACSPS010000004">
    <property type="protein sequence ID" value="MBD8018901.1"/>
    <property type="molecule type" value="Genomic_DNA"/>
</dbReference>
<name>A0ABR8WP81_9FLAO</name>
<protein>
    <submittedName>
        <fullName evidence="1">DUF2200 domain-containing protein</fullName>
    </submittedName>
</protein>
<sequence length="118" mass="13547">MKSSNERVFKMSFASVYPHYVAKAEKKNRTKAELDQIIFWLTGYDEAAQKSILADKTNFEDFFGNAPQLNPNVSKITGVICGCRVEEIEDPLMQKIRYLDKLVDELAKGKPMEKILRN</sequence>
<dbReference type="Proteomes" id="UP000626242">
    <property type="component" value="Unassembled WGS sequence"/>
</dbReference>
<dbReference type="PIRSF" id="PIRSF033199">
    <property type="entry name" value="UCP033199"/>
    <property type="match status" value="1"/>
</dbReference>
<dbReference type="InterPro" id="IPR023204">
    <property type="entry name" value="SP1917_dom_sf"/>
</dbReference>
<accession>A0ABR8WP81</accession>
<dbReference type="Gene3D" id="1.10.8.290">
    <property type="entry name" value="uncharacterized protein sp1917 domain"/>
    <property type="match status" value="1"/>
</dbReference>
<dbReference type="RefSeq" id="WP_251834098.1">
    <property type="nucleotide sequence ID" value="NZ_JACSPS010000004.1"/>
</dbReference>
<evidence type="ECO:0000313" key="1">
    <source>
        <dbReference type="EMBL" id="MBD8018901.1"/>
    </source>
</evidence>